<proteinExistence type="predicted"/>
<evidence type="ECO:0000256" key="6">
    <source>
        <dbReference type="ARBA" id="ARBA00023136"/>
    </source>
</evidence>
<dbReference type="CDD" id="cd03228">
    <property type="entry name" value="ABCC_MRP_Like"/>
    <property type="match status" value="1"/>
</dbReference>
<evidence type="ECO:0000313" key="11">
    <source>
        <dbReference type="Proteomes" id="UP001500841"/>
    </source>
</evidence>
<dbReference type="InterPro" id="IPR003593">
    <property type="entry name" value="AAA+_ATPase"/>
</dbReference>
<dbReference type="InterPro" id="IPR039421">
    <property type="entry name" value="Type_1_exporter"/>
</dbReference>
<feature type="transmembrane region" description="Helical" evidence="7">
    <location>
        <begin position="189"/>
        <end position="206"/>
    </location>
</feature>
<comment type="caution">
    <text evidence="10">The sequence shown here is derived from an EMBL/GenBank/DDBJ whole genome shotgun (WGS) entry which is preliminary data.</text>
</comment>
<keyword evidence="6 7" id="KW-0472">Membrane</keyword>
<sequence length="571" mass="65163">MSVRIVKDQQYIALRLKQIINGILKILEPREKIRLAQLILSDLVMGVLDIAFLGMMLVVVNFYLKNQEPAALPFLPSVLLNRNSLLFIGVFLVLFAMKNWLGYLSSRAQQAFFYGIASRLSERNIRTYLKDDYLRFVHTDSSVLIRRISNQPVEFSNYILTNVQQVVSQAILILITMAGVLLWHPGLFFMLLLLLLPPVVVLANFIRNKLKIIRDNNRAVSQKVIQYLKESLEGYTESNVYRKDDFFVSRYHAQQLRLNNNIATQQTLQGFTSRLVEVFAIMGFFVLIAINKFSSGTPAVSLLTIGVFMAASYKIIPGIIKILNSTSQIKTYSFNITDLQPVENQIAIIDEAVRLRSVVFDQVKFRYDKHYILNNLSFEIQGGDFVGLSTASGKGKTTIIQLMLGFLKHHKGNILFNNTRTNWIKRQGFLSRISYIKQQTFIINDTLAKNITLSDGSCDTKKLHKVISFCGLDGLVDSYADGVYEFIRENGKNISGGQRQRLMLARALYHDFDMLILDEAFSEMDEQSERMILGRLKELARRGKMVILITHNTGSLEFCNKIINQEVVDYA</sequence>
<dbReference type="Proteomes" id="UP001500841">
    <property type="component" value="Unassembled WGS sequence"/>
</dbReference>
<keyword evidence="2 7" id="KW-0812">Transmembrane</keyword>
<evidence type="ECO:0000256" key="4">
    <source>
        <dbReference type="ARBA" id="ARBA00022840"/>
    </source>
</evidence>
<evidence type="ECO:0000259" key="8">
    <source>
        <dbReference type="PROSITE" id="PS50893"/>
    </source>
</evidence>
<accession>A0ABP7WQK1</accession>
<organism evidence="10 11">
    <name type="scientific">Mucilaginibacter panaciglaebae</name>
    <dbReference type="NCBI Taxonomy" id="502331"/>
    <lineage>
        <taxon>Bacteria</taxon>
        <taxon>Pseudomonadati</taxon>
        <taxon>Bacteroidota</taxon>
        <taxon>Sphingobacteriia</taxon>
        <taxon>Sphingobacteriales</taxon>
        <taxon>Sphingobacteriaceae</taxon>
        <taxon>Mucilaginibacter</taxon>
    </lineage>
</organism>
<dbReference type="SUPFAM" id="SSF52540">
    <property type="entry name" value="P-loop containing nucleoside triphosphate hydrolases"/>
    <property type="match status" value="1"/>
</dbReference>
<reference evidence="11" key="1">
    <citation type="journal article" date="2019" name="Int. J. Syst. Evol. Microbiol.">
        <title>The Global Catalogue of Microorganisms (GCM) 10K type strain sequencing project: providing services to taxonomists for standard genome sequencing and annotation.</title>
        <authorList>
            <consortium name="The Broad Institute Genomics Platform"/>
            <consortium name="The Broad Institute Genome Sequencing Center for Infectious Disease"/>
            <person name="Wu L."/>
            <person name="Ma J."/>
        </authorList>
    </citation>
    <scope>NUCLEOTIDE SEQUENCE [LARGE SCALE GENOMIC DNA]</scope>
    <source>
        <strain evidence="11">JCM 17085</strain>
    </source>
</reference>
<dbReference type="Gene3D" id="3.40.50.300">
    <property type="entry name" value="P-loop containing nucleotide triphosphate hydrolases"/>
    <property type="match status" value="1"/>
</dbReference>
<comment type="subcellular location">
    <subcellularLocation>
        <location evidence="1">Cell membrane</location>
        <topology evidence="1">Multi-pass membrane protein</topology>
    </subcellularLocation>
</comment>
<feature type="domain" description="ABC transmembrane type-1" evidence="9">
    <location>
        <begin position="43"/>
        <end position="331"/>
    </location>
</feature>
<evidence type="ECO:0000259" key="9">
    <source>
        <dbReference type="PROSITE" id="PS50929"/>
    </source>
</evidence>
<dbReference type="SUPFAM" id="SSF90123">
    <property type="entry name" value="ABC transporter transmembrane region"/>
    <property type="match status" value="1"/>
</dbReference>
<dbReference type="PANTHER" id="PTHR24221">
    <property type="entry name" value="ATP-BINDING CASSETTE SUB-FAMILY B"/>
    <property type="match status" value="1"/>
</dbReference>
<protein>
    <submittedName>
        <fullName evidence="10">ABC-type lipopolysaccharide transporter PglK</fullName>
    </submittedName>
</protein>
<dbReference type="InterPro" id="IPR036640">
    <property type="entry name" value="ABC1_TM_sf"/>
</dbReference>
<keyword evidence="11" id="KW-1185">Reference proteome</keyword>
<dbReference type="Pfam" id="PF00005">
    <property type="entry name" value="ABC_tran"/>
    <property type="match status" value="1"/>
</dbReference>
<evidence type="ECO:0000256" key="3">
    <source>
        <dbReference type="ARBA" id="ARBA00022741"/>
    </source>
</evidence>
<feature type="domain" description="ABC transporter" evidence="8">
    <location>
        <begin position="353"/>
        <end position="571"/>
    </location>
</feature>
<name>A0ABP7WQK1_9SPHI</name>
<feature type="transmembrane region" description="Helical" evidence="7">
    <location>
        <begin position="275"/>
        <end position="293"/>
    </location>
</feature>
<dbReference type="PROSITE" id="PS00211">
    <property type="entry name" value="ABC_TRANSPORTER_1"/>
    <property type="match status" value="1"/>
</dbReference>
<dbReference type="InterPro" id="IPR017871">
    <property type="entry name" value="ABC_transporter-like_CS"/>
</dbReference>
<evidence type="ECO:0000256" key="7">
    <source>
        <dbReference type="SAM" id="Phobius"/>
    </source>
</evidence>
<gene>
    <name evidence="10" type="primary">pglK</name>
    <name evidence="10" type="ORF">GCM10022392_16540</name>
</gene>
<feature type="transmembrane region" description="Helical" evidence="7">
    <location>
        <begin position="299"/>
        <end position="320"/>
    </location>
</feature>
<dbReference type="Pfam" id="PF00664">
    <property type="entry name" value="ABC_membrane"/>
    <property type="match status" value="1"/>
</dbReference>
<dbReference type="InterPro" id="IPR011527">
    <property type="entry name" value="ABC1_TM_dom"/>
</dbReference>
<dbReference type="Gene3D" id="1.20.1560.10">
    <property type="entry name" value="ABC transporter type 1, transmembrane domain"/>
    <property type="match status" value="1"/>
</dbReference>
<dbReference type="PROSITE" id="PS50893">
    <property type="entry name" value="ABC_TRANSPORTER_2"/>
    <property type="match status" value="1"/>
</dbReference>
<evidence type="ECO:0000256" key="1">
    <source>
        <dbReference type="ARBA" id="ARBA00004651"/>
    </source>
</evidence>
<dbReference type="EMBL" id="BAABCV010000005">
    <property type="protein sequence ID" value="GAA4094447.1"/>
    <property type="molecule type" value="Genomic_DNA"/>
</dbReference>
<keyword evidence="5 7" id="KW-1133">Transmembrane helix</keyword>
<feature type="transmembrane region" description="Helical" evidence="7">
    <location>
        <begin position="166"/>
        <end position="183"/>
    </location>
</feature>
<dbReference type="PROSITE" id="PS50929">
    <property type="entry name" value="ABC_TM1F"/>
    <property type="match status" value="1"/>
</dbReference>
<keyword evidence="4" id="KW-0067">ATP-binding</keyword>
<evidence type="ECO:0000256" key="2">
    <source>
        <dbReference type="ARBA" id="ARBA00022692"/>
    </source>
</evidence>
<dbReference type="PANTHER" id="PTHR24221:SF654">
    <property type="entry name" value="ATP-BINDING CASSETTE SUB-FAMILY B MEMBER 6"/>
    <property type="match status" value="1"/>
</dbReference>
<dbReference type="RefSeq" id="WP_345102811.1">
    <property type="nucleotide sequence ID" value="NZ_BAABCV010000005.1"/>
</dbReference>
<dbReference type="InterPro" id="IPR003439">
    <property type="entry name" value="ABC_transporter-like_ATP-bd"/>
</dbReference>
<feature type="transmembrane region" description="Helical" evidence="7">
    <location>
        <begin position="84"/>
        <end position="101"/>
    </location>
</feature>
<dbReference type="SMART" id="SM00382">
    <property type="entry name" value="AAA"/>
    <property type="match status" value="1"/>
</dbReference>
<evidence type="ECO:0000256" key="5">
    <source>
        <dbReference type="ARBA" id="ARBA00022989"/>
    </source>
</evidence>
<dbReference type="InterPro" id="IPR027417">
    <property type="entry name" value="P-loop_NTPase"/>
</dbReference>
<evidence type="ECO:0000313" key="10">
    <source>
        <dbReference type="EMBL" id="GAA4094447.1"/>
    </source>
</evidence>
<feature type="transmembrane region" description="Helical" evidence="7">
    <location>
        <begin position="39"/>
        <end position="64"/>
    </location>
</feature>
<keyword evidence="3" id="KW-0547">Nucleotide-binding</keyword>